<dbReference type="InterPro" id="IPR036737">
    <property type="entry name" value="OmpA-like_sf"/>
</dbReference>
<dbReference type="Proteomes" id="UP000737171">
    <property type="component" value="Unassembled WGS sequence"/>
</dbReference>
<dbReference type="Pfam" id="PF00691">
    <property type="entry name" value="OmpA"/>
    <property type="match status" value="1"/>
</dbReference>
<comment type="subcellular location">
    <subcellularLocation>
        <location evidence="1">Cell outer membrane</location>
    </subcellularLocation>
</comment>
<dbReference type="InterPro" id="IPR006665">
    <property type="entry name" value="OmpA-like"/>
</dbReference>
<keyword evidence="3" id="KW-0998">Cell outer membrane</keyword>
<dbReference type="InterPro" id="IPR050330">
    <property type="entry name" value="Bact_OuterMem_StrucFunc"/>
</dbReference>
<dbReference type="InterPro" id="IPR006664">
    <property type="entry name" value="OMP_bac"/>
</dbReference>
<evidence type="ECO:0000256" key="5">
    <source>
        <dbReference type="SAM" id="SignalP"/>
    </source>
</evidence>
<dbReference type="PRINTS" id="PR01021">
    <property type="entry name" value="OMPADOMAIN"/>
</dbReference>
<name>A0ABX2ELC7_9BURK</name>
<dbReference type="EMBL" id="JABRWJ010000006">
    <property type="protein sequence ID" value="NRF69452.1"/>
    <property type="molecule type" value="Genomic_DNA"/>
</dbReference>
<dbReference type="PROSITE" id="PS51123">
    <property type="entry name" value="OMPA_2"/>
    <property type="match status" value="1"/>
</dbReference>
<gene>
    <name evidence="7" type="ORF">HLB44_20840</name>
</gene>
<feature type="chain" id="PRO_5045067647" evidence="5">
    <location>
        <begin position="23"/>
        <end position="265"/>
    </location>
</feature>
<evidence type="ECO:0000256" key="4">
    <source>
        <dbReference type="PROSITE-ProRule" id="PRU00473"/>
    </source>
</evidence>
<keyword evidence="8" id="KW-1185">Reference proteome</keyword>
<dbReference type="PANTHER" id="PTHR30329:SF21">
    <property type="entry name" value="LIPOPROTEIN YIAD-RELATED"/>
    <property type="match status" value="1"/>
</dbReference>
<evidence type="ECO:0000256" key="3">
    <source>
        <dbReference type="ARBA" id="ARBA00023237"/>
    </source>
</evidence>
<accession>A0ABX2ELC7</accession>
<dbReference type="PRINTS" id="PR01023">
    <property type="entry name" value="NAFLGMOTY"/>
</dbReference>
<dbReference type="SUPFAM" id="SSF103088">
    <property type="entry name" value="OmpA-like"/>
    <property type="match status" value="1"/>
</dbReference>
<dbReference type="Gene3D" id="3.40.1520.20">
    <property type="match status" value="1"/>
</dbReference>
<comment type="caution">
    <text evidence="7">The sequence shown here is derived from an EMBL/GenBank/DDBJ whole genome shotgun (WGS) entry which is preliminary data.</text>
</comment>
<evidence type="ECO:0000313" key="8">
    <source>
        <dbReference type="Proteomes" id="UP000737171"/>
    </source>
</evidence>
<dbReference type="RefSeq" id="WP_173126353.1">
    <property type="nucleotide sequence ID" value="NZ_JABRWJ010000006.1"/>
</dbReference>
<feature type="signal peptide" evidence="5">
    <location>
        <begin position="1"/>
        <end position="22"/>
    </location>
</feature>
<evidence type="ECO:0000256" key="1">
    <source>
        <dbReference type="ARBA" id="ARBA00004442"/>
    </source>
</evidence>
<dbReference type="Gene3D" id="3.30.1330.60">
    <property type="entry name" value="OmpA-like domain"/>
    <property type="match status" value="1"/>
</dbReference>
<organism evidence="7 8">
    <name type="scientific">Pseudaquabacterium terrae</name>
    <dbReference type="NCBI Taxonomy" id="2732868"/>
    <lineage>
        <taxon>Bacteria</taxon>
        <taxon>Pseudomonadati</taxon>
        <taxon>Pseudomonadota</taxon>
        <taxon>Betaproteobacteria</taxon>
        <taxon>Burkholderiales</taxon>
        <taxon>Sphaerotilaceae</taxon>
        <taxon>Pseudaquabacterium</taxon>
    </lineage>
</organism>
<evidence type="ECO:0000313" key="7">
    <source>
        <dbReference type="EMBL" id="NRF69452.1"/>
    </source>
</evidence>
<dbReference type="PANTHER" id="PTHR30329">
    <property type="entry name" value="STATOR ELEMENT OF FLAGELLAR MOTOR COMPLEX"/>
    <property type="match status" value="1"/>
</dbReference>
<protein>
    <submittedName>
        <fullName evidence="7">OmpA family protein</fullName>
    </submittedName>
</protein>
<keyword evidence="5" id="KW-0732">Signal</keyword>
<evidence type="ECO:0000259" key="6">
    <source>
        <dbReference type="PROSITE" id="PS51123"/>
    </source>
</evidence>
<keyword evidence="2 4" id="KW-0472">Membrane</keyword>
<sequence>MAVCCLRRIVAAAAAVATIAAAAQTAPPAAPAAAAPKVVVSGSVPDEATRAAIVARVRELYGAERVVDQLGVAALAAPPKWSEQVQKLLTPELKRVSQGQLRIEGNMIELAGAVDSAQTQGLLIKGLTARLDNPTYSLRDSLRIGASGQQQLDAAIANRIIEFHTGNATLTPDGQRVLDDLLPVLRQLQGRRFEIVGHTDAAGGRGTNLLLSAARAESVKAYLVQRGIPAAALVSSGLGPDRPLADNTTPEGRARNRRIEFRLLA</sequence>
<evidence type="ECO:0000256" key="2">
    <source>
        <dbReference type="ARBA" id="ARBA00023136"/>
    </source>
</evidence>
<feature type="domain" description="OmpA-like" evidence="6">
    <location>
        <begin position="150"/>
        <end position="265"/>
    </location>
</feature>
<dbReference type="CDD" id="cd07185">
    <property type="entry name" value="OmpA_C-like"/>
    <property type="match status" value="1"/>
</dbReference>
<reference evidence="7 8" key="1">
    <citation type="submission" date="2020-05" db="EMBL/GenBank/DDBJ databases">
        <title>Aquincola sp. isolate from soil.</title>
        <authorList>
            <person name="Han J."/>
            <person name="Kim D.-U."/>
        </authorList>
    </citation>
    <scope>NUCLEOTIDE SEQUENCE [LARGE SCALE GENOMIC DNA]</scope>
    <source>
        <strain evidence="7 8">S2</strain>
    </source>
</reference>
<proteinExistence type="predicted"/>